<evidence type="ECO:0000259" key="11">
    <source>
        <dbReference type="PROSITE" id="PS50021"/>
    </source>
</evidence>
<dbReference type="GO" id="GO:0051301">
    <property type="term" value="P:cell division"/>
    <property type="evidence" value="ECO:0007669"/>
    <property type="project" value="UniProtKB-KW"/>
</dbReference>
<dbReference type="FunFam" id="1.10.418.10:FF:000028">
    <property type="entry name" value="RP/EB family microtubule-associated protein"/>
    <property type="match status" value="1"/>
</dbReference>
<evidence type="ECO:0000259" key="12">
    <source>
        <dbReference type="PROSITE" id="PS51230"/>
    </source>
</evidence>
<reference evidence="13 14" key="1">
    <citation type="submission" date="2014-11" db="EMBL/GenBank/DDBJ databases">
        <authorList>
            <person name="Zhu J."/>
            <person name="Qi W."/>
            <person name="Song R."/>
        </authorList>
    </citation>
    <scope>NUCLEOTIDE SEQUENCE [LARGE SCALE GENOMIC DNA]</scope>
</reference>
<dbReference type="OrthoDB" id="2119228at2759"/>
<evidence type="ECO:0008006" key="15">
    <source>
        <dbReference type="Google" id="ProtNLM"/>
    </source>
</evidence>
<keyword evidence="7" id="KW-0206">Cytoskeleton</keyword>
<dbReference type="Proteomes" id="UP000041254">
    <property type="component" value="Unassembled WGS sequence"/>
</dbReference>
<sequence length="407" mass="43272">MAEAIGMMEGAFFVPRGELLRWVNNTFGLSLTKVEQCASGAVYIQIMDAILPGKVPMSKVNWMAKHEYEFVKNYKVLQAIFDKNNITKHIEVEKLTKGKYQDNLEMLQWMKAYFDRTAKGDIAYDPYERRRGMPVPDWVKTSDSGSGAGAGAGRKDSGVVPPARRIQKSNTVPDTKTPHTTTDNDTKDETDTLAKSSVASKAAPKAAISKRPPKAKPSDEHLGAGGAGGPGAGGGGVAVGVKAGAKKVDKDAGAGGGGGGAAAAINGDDLSALRKKVCGYEEMVREWEDERAAFVQERTAKDAMLEGLEKERDFYFGKLRDIEILCQTEGKTALDVQTIQEILYKTDDEEGDEGGEVLANGDSGNGSGNGSGSGSGGGDASNAQEQAQHAAMVNGDTKRPPMPQDSF</sequence>
<keyword evidence="4" id="KW-0132">Cell division</keyword>
<dbReference type="EMBL" id="CDMY01000688">
    <property type="protein sequence ID" value="CEM30115.1"/>
    <property type="molecule type" value="Genomic_DNA"/>
</dbReference>
<protein>
    <recommendedName>
        <fullName evidence="15">EB1 C-terminal domain-containing protein</fullName>
    </recommendedName>
</protein>
<dbReference type="Gene3D" id="1.10.418.10">
    <property type="entry name" value="Calponin-like domain"/>
    <property type="match status" value="1"/>
</dbReference>
<evidence type="ECO:0000256" key="4">
    <source>
        <dbReference type="ARBA" id="ARBA00022618"/>
    </source>
</evidence>
<feature type="compositionally biased region" description="Low complexity" evidence="10">
    <location>
        <begin position="170"/>
        <end position="181"/>
    </location>
</feature>
<dbReference type="InParanoid" id="A0A0G4GJQ3"/>
<comment type="subcellular location">
    <subcellularLocation>
        <location evidence="1">Cytoplasm</location>
        <location evidence="1">Cytoskeleton</location>
    </subcellularLocation>
</comment>
<keyword evidence="3" id="KW-0963">Cytoplasm</keyword>
<feature type="compositionally biased region" description="Gly residues" evidence="10">
    <location>
        <begin position="363"/>
        <end position="379"/>
    </location>
</feature>
<dbReference type="Pfam" id="PF03271">
    <property type="entry name" value="EB1"/>
    <property type="match status" value="1"/>
</dbReference>
<dbReference type="InterPro" id="IPR036872">
    <property type="entry name" value="CH_dom_sf"/>
</dbReference>
<evidence type="ECO:0000256" key="5">
    <source>
        <dbReference type="ARBA" id="ARBA00022701"/>
    </source>
</evidence>
<proteinExistence type="inferred from homology"/>
<evidence type="ECO:0000256" key="7">
    <source>
        <dbReference type="ARBA" id="ARBA00023212"/>
    </source>
</evidence>
<gene>
    <name evidence="13" type="ORF">Vbra_18008</name>
</gene>
<dbReference type="PROSITE" id="PS51230">
    <property type="entry name" value="EB1_C"/>
    <property type="match status" value="1"/>
</dbReference>
<name>A0A0G4GJQ3_VITBC</name>
<evidence type="ECO:0000256" key="9">
    <source>
        <dbReference type="PROSITE-ProRule" id="PRU00576"/>
    </source>
</evidence>
<feature type="compositionally biased region" description="Low complexity" evidence="10">
    <location>
        <begin position="194"/>
        <end position="210"/>
    </location>
</feature>
<dbReference type="PROSITE" id="PS50021">
    <property type="entry name" value="CH"/>
    <property type="match status" value="1"/>
</dbReference>
<feature type="region of interest" description="Disordered" evidence="10">
    <location>
        <begin position="345"/>
        <end position="407"/>
    </location>
</feature>
<dbReference type="PANTHER" id="PTHR10623">
    <property type="entry name" value="MICROTUBULE-ASSOCIATED PROTEIN RP/EB FAMILY MEMBER"/>
    <property type="match status" value="1"/>
</dbReference>
<evidence type="ECO:0000256" key="1">
    <source>
        <dbReference type="ARBA" id="ARBA00004245"/>
    </source>
</evidence>
<dbReference type="GO" id="GO:0008017">
    <property type="term" value="F:microtubule binding"/>
    <property type="evidence" value="ECO:0007669"/>
    <property type="project" value="InterPro"/>
</dbReference>
<dbReference type="Pfam" id="PF00307">
    <property type="entry name" value="CH"/>
    <property type="match status" value="1"/>
</dbReference>
<keyword evidence="6" id="KW-0498">Mitosis</keyword>
<feature type="domain" description="EB1 C-terminal" evidence="12">
    <location>
        <begin position="283"/>
        <end position="352"/>
    </location>
</feature>
<dbReference type="InterPro" id="IPR004953">
    <property type="entry name" value="EB1_C"/>
</dbReference>
<dbReference type="Gene3D" id="1.20.5.1430">
    <property type="match status" value="1"/>
</dbReference>
<organism evidence="13 14">
    <name type="scientific">Vitrella brassicaformis (strain CCMP3155)</name>
    <dbReference type="NCBI Taxonomy" id="1169540"/>
    <lineage>
        <taxon>Eukaryota</taxon>
        <taxon>Sar</taxon>
        <taxon>Alveolata</taxon>
        <taxon>Colpodellida</taxon>
        <taxon>Vitrellaceae</taxon>
        <taxon>Vitrella</taxon>
    </lineage>
</organism>
<dbReference type="AlphaFoldDB" id="A0A0G4GJQ3"/>
<evidence type="ECO:0000313" key="13">
    <source>
        <dbReference type="EMBL" id="CEM30115.1"/>
    </source>
</evidence>
<evidence type="ECO:0000256" key="8">
    <source>
        <dbReference type="ARBA" id="ARBA00023306"/>
    </source>
</evidence>
<dbReference type="InterPro" id="IPR027328">
    <property type="entry name" value="MAPRE"/>
</dbReference>
<dbReference type="VEuPathDB" id="CryptoDB:Vbra_18008"/>
<evidence type="ECO:0000256" key="10">
    <source>
        <dbReference type="SAM" id="MobiDB-lite"/>
    </source>
</evidence>
<accession>A0A0G4GJQ3</accession>
<dbReference type="STRING" id="1169540.A0A0G4GJQ3"/>
<evidence type="ECO:0000256" key="6">
    <source>
        <dbReference type="ARBA" id="ARBA00022776"/>
    </source>
</evidence>
<feature type="region of interest" description="Disordered" evidence="10">
    <location>
        <begin position="133"/>
        <end position="231"/>
    </location>
</feature>
<feature type="compositionally biased region" description="Basic and acidic residues" evidence="10">
    <location>
        <begin position="182"/>
        <end position="192"/>
    </location>
</feature>
<evidence type="ECO:0000256" key="2">
    <source>
        <dbReference type="ARBA" id="ARBA00010729"/>
    </source>
</evidence>
<feature type="domain" description="Calponin-homology (CH)" evidence="11">
    <location>
        <begin position="13"/>
        <end position="115"/>
    </location>
</feature>
<evidence type="ECO:0000256" key="3">
    <source>
        <dbReference type="ARBA" id="ARBA00022490"/>
    </source>
</evidence>
<dbReference type="SUPFAM" id="SSF140612">
    <property type="entry name" value="EB1 dimerisation domain-like"/>
    <property type="match status" value="1"/>
</dbReference>
<comment type="similarity">
    <text evidence="2">Belongs to the MAPRE family.</text>
</comment>
<dbReference type="InterPro" id="IPR036133">
    <property type="entry name" value="EB1_C_sf"/>
</dbReference>
<dbReference type="SUPFAM" id="SSF47576">
    <property type="entry name" value="Calponin-homology domain, CH-domain"/>
    <property type="match status" value="1"/>
</dbReference>
<dbReference type="OMA" id="TVLEHEY"/>
<evidence type="ECO:0000313" key="14">
    <source>
        <dbReference type="Proteomes" id="UP000041254"/>
    </source>
</evidence>
<keyword evidence="8" id="KW-0131">Cell cycle</keyword>
<keyword evidence="5 9" id="KW-0493">Microtubule</keyword>
<dbReference type="InterPro" id="IPR001715">
    <property type="entry name" value="CH_dom"/>
</dbReference>
<keyword evidence="14" id="KW-1185">Reference proteome</keyword>
<dbReference type="GO" id="GO:0005874">
    <property type="term" value="C:microtubule"/>
    <property type="evidence" value="ECO:0007669"/>
    <property type="project" value="UniProtKB-KW"/>
</dbReference>